<evidence type="ECO:0000313" key="5">
    <source>
        <dbReference type="Proteomes" id="UP000015105"/>
    </source>
</evidence>
<dbReference type="InterPro" id="IPR023213">
    <property type="entry name" value="CAT-like_dom_sf"/>
</dbReference>
<evidence type="ECO:0008006" key="6">
    <source>
        <dbReference type="Google" id="ProtNLM"/>
    </source>
</evidence>
<dbReference type="STRING" id="200361.A0A453NDM6"/>
<reference evidence="4" key="5">
    <citation type="journal article" date="2021" name="G3 (Bethesda)">
        <title>Aegilops tauschii genome assembly Aet v5.0 features greater sequence contiguity and improved annotation.</title>
        <authorList>
            <person name="Wang L."/>
            <person name="Zhu T."/>
            <person name="Rodriguez J.C."/>
            <person name="Deal K.R."/>
            <person name="Dubcovsky J."/>
            <person name="McGuire P.E."/>
            <person name="Lux T."/>
            <person name="Spannagl M."/>
            <person name="Mayer K.F.X."/>
            <person name="Baldrich P."/>
            <person name="Meyers B.C."/>
            <person name="Huo N."/>
            <person name="Gu Y.Q."/>
            <person name="Zhou H."/>
            <person name="Devos K.M."/>
            <person name="Bennetzen J.L."/>
            <person name="Unver T."/>
            <person name="Budak H."/>
            <person name="Gulick P.J."/>
            <person name="Galiba G."/>
            <person name="Kalapos B."/>
            <person name="Nelson D.R."/>
            <person name="Li P."/>
            <person name="You F.M."/>
            <person name="Luo M.C."/>
            <person name="Dvorak J."/>
        </authorList>
    </citation>
    <scope>NUCLEOTIDE SEQUENCE [LARGE SCALE GENOMIC DNA]</scope>
    <source>
        <strain evidence="4">cv. AL8/78</strain>
    </source>
</reference>
<evidence type="ECO:0000256" key="2">
    <source>
        <dbReference type="ARBA" id="ARBA00023315"/>
    </source>
</evidence>
<reference evidence="5" key="1">
    <citation type="journal article" date="2014" name="Science">
        <title>Ancient hybridizations among the ancestral genomes of bread wheat.</title>
        <authorList>
            <consortium name="International Wheat Genome Sequencing Consortium,"/>
            <person name="Marcussen T."/>
            <person name="Sandve S.R."/>
            <person name="Heier L."/>
            <person name="Spannagl M."/>
            <person name="Pfeifer M."/>
            <person name="Jakobsen K.S."/>
            <person name="Wulff B.B."/>
            <person name="Steuernagel B."/>
            <person name="Mayer K.F."/>
            <person name="Olsen O.A."/>
        </authorList>
    </citation>
    <scope>NUCLEOTIDE SEQUENCE [LARGE SCALE GENOMIC DNA]</scope>
    <source>
        <strain evidence="5">cv. AL8/78</strain>
    </source>
</reference>
<dbReference type="InterPro" id="IPR051504">
    <property type="entry name" value="Plant_metabolite_acyltrans"/>
</dbReference>
<name>A0A453NDM6_AEGTS</name>
<dbReference type="Proteomes" id="UP000015105">
    <property type="component" value="Chromosome 6D"/>
</dbReference>
<organism evidence="4 5">
    <name type="scientific">Aegilops tauschii subsp. strangulata</name>
    <name type="common">Goatgrass</name>
    <dbReference type="NCBI Taxonomy" id="200361"/>
    <lineage>
        <taxon>Eukaryota</taxon>
        <taxon>Viridiplantae</taxon>
        <taxon>Streptophyta</taxon>
        <taxon>Embryophyta</taxon>
        <taxon>Tracheophyta</taxon>
        <taxon>Spermatophyta</taxon>
        <taxon>Magnoliopsida</taxon>
        <taxon>Liliopsida</taxon>
        <taxon>Poales</taxon>
        <taxon>Poaceae</taxon>
        <taxon>BOP clade</taxon>
        <taxon>Pooideae</taxon>
        <taxon>Triticodae</taxon>
        <taxon>Triticeae</taxon>
        <taxon>Triticinae</taxon>
        <taxon>Aegilops</taxon>
    </lineage>
</organism>
<evidence type="ECO:0000256" key="1">
    <source>
        <dbReference type="ARBA" id="ARBA00022679"/>
    </source>
</evidence>
<proteinExistence type="predicted"/>
<evidence type="ECO:0000256" key="3">
    <source>
        <dbReference type="SAM" id="MobiDB-lite"/>
    </source>
</evidence>
<keyword evidence="1" id="KW-0808">Transferase</keyword>
<dbReference type="Gene3D" id="3.30.559.10">
    <property type="entry name" value="Chloramphenicol acetyltransferase-like domain"/>
    <property type="match status" value="2"/>
</dbReference>
<dbReference type="EnsemblPlants" id="AET6Gv20341400.1">
    <property type="protein sequence ID" value="AET6Gv20341400.1"/>
    <property type="gene ID" value="AET6Gv20341400"/>
</dbReference>
<keyword evidence="2" id="KW-0012">Acyltransferase</keyword>
<dbReference type="AlphaFoldDB" id="A0A453NDM6"/>
<dbReference type="GO" id="GO:0016747">
    <property type="term" value="F:acyltransferase activity, transferring groups other than amino-acyl groups"/>
    <property type="evidence" value="ECO:0007669"/>
    <property type="project" value="UniProtKB-ARBA"/>
</dbReference>
<evidence type="ECO:0000313" key="4">
    <source>
        <dbReference type="EnsemblPlants" id="AET6Gv20341400.1"/>
    </source>
</evidence>
<dbReference type="PANTHER" id="PTHR31625">
    <property type="match status" value="1"/>
</dbReference>
<sequence length="485" mass="51717">MPRRSGNMPPMVRTRSTTAVPRAASGGAELPDPGRLVPLSPFDAFWVALPPVRRVFLFRSLPGVPFSNVVGTLRSSLAQVLPVFHPFAGALTYSPDSRALSIVLPDEWEGGSCGGVTFVEPETDLDFERLVEEAAEHDQDTLGQLVPDIRRDQLPAPVMAAQVRVTSPHTCKLSGAVFPYAECVGKQVTEFVGGGGGVALGVAVHHTAADGRGIWRFFEMWAAAAAGVEVDRVPAGSTPLHDRRLVRFHGDEELARLFLRQIAPNLPTIAPRQDPALDARRRLSRRTFTFAAPAVQRLKQRLAFAANIGTAPSTFAALAVHGWVSIARASGFADDAPVFAAFLADCRAYMSPPAPDTYAGNCVALCMASLSGSELAGPDGPARALVAVREAVAEAKRDPLRDLARWRTKFAAIPPGRAVILAGSPWFPAYGVDFGFGRPARVELASMNHDGEVVLVAGREAGSVQASVSIAAGKMQAFRDVFMAE</sequence>
<protein>
    <recommendedName>
        <fullName evidence="6">Anthocyanin 5-aromatic acyltransferase</fullName>
    </recommendedName>
</protein>
<dbReference type="Pfam" id="PF02458">
    <property type="entry name" value="Transferase"/>
    <property type="match status" value="2"/>
</dbReference>
<reference evidence="5" key="2">
    <citation type="journal article" date="2017" name="Nat. Plants">
        <title>The Aegilops tauschii genome reveals multiple impacts of transposons.</title>
        <authorList>
            <person name="Zhao G."/>
            <person name="Zou C."/>
            <person name="Li K."/>
            <person name="Wang K."/>
            <person name="Li T."/>
            <person name="Gao L."/>
            <person name="Zhang X."/>
            <person name="Wang H."/>
            <person name="Yang Z."/>
            <person name="Liu X."/>
            <person name="Jiang W."/>
            <person name="Mao L."/>
            <person name="Kong X."/>
            <person name="Jiao Y."/>
            <person name="Jia J."/>
        </authorList>
    </citation>
    <scope>NUCLEOTIDE SEQUENCE [LARGE SCALE GENOMIC DNA]</scope>
    <source>
        <strain evidence="5">cv. AL8/78</strain>
    </source>
</reference>
<accession>A0A453NDM6</accession>
<feature type="region of interest" description="Disordered" evidence="3">
    <location>
        <begin position="1"/>
        <end position="27"/>
    </location>
</feature>
<reference evidence="4" key="3">
    <citation type="journal article" date="2017" name="Nature">
        <title>Genome sequence of the progenitor of the wheat D genome Aegilops tauschii.</title>
        <authorList>
            <person name="Luo M.C."/>
            <person name="Gu Y.Q."/>
            <person name="Puiu D."/>
            <person name="Wang H."/>
            <person name="Twardziok S.O."/>
            <person name="Deal K.R."/>
            <person name="Huo N."/>
            <person name="Zhu T."/>
            <person name="Wang L."/>
            <person name="Wang Y."/>
            <person name="McGuire P.E."/>
            <person name="Liu S."/>
            <person name="Long H."/>
            <person name="Ramasamy R.K."/>
            <person name="Rodriguez J.C."/>
            <person name="Van S.L."/>
            <person name="Yuan L."/>
            <person name="Wang Z."/>
            <person name="Xia Z."/>
            <person name="Xiao L."/>
            <person name="Anderson O.D."/>
            <person name="Ouyang S."/>
            <person name="Liang Y."/>
            <person name="Zimin A.V."/>
            <person name="Pertea G."/>
            <person name="Qi P."/>
            <person name="Bennetzen J.L."/>
            <person name="Dai X."/>
            <person name="Dawson M.W."/>
            <person name="Muller H.G."/>
            <person name="Kugler K."/>
            <person name="Rivarola-Duarte L."/>
            <person name="Spannagl M."/>
            <person name="Mayer K.F.X."/>
            <person name="Lu F.H."/>
            <person name="Bevan M.W."/>
            <person name="Leroy P."/>
            <person name="Li P."/>
            <person name="You F.M."/>
            <person name="Sun Q."/>
            <person name="Liu Z."/>
            <person name="Lyons E."/>
            <person name="Wicker T."/>
            <person name="Salzberg S.L."/>
            <person name="Devos K.M."/>
            <person name="Dvorak J."/>
        </authorList>
    </citation>
    <scope>NUCLEOTIDE SEQUENCE [LARGE SCALE GENOMIC DNA]</scope>
    <source>
        <strain evidence="4">cv. AL8/78</strain>
    </source>
</reference>
<dbReference type="Gramene" id="AET6Gv20341400.1">
    <property type="protein sequence ID" value="AET6Gv20341400.1"/>
    <property type="gene ID" value="AET6Gv20341400"/>
</dbReference>
<keyword evidence="5" id="KW-1185">Reference proteome</keyword>
<reference evidence="4" key="4">
    <citation type="submission" date="2019-03" db="UniProtKB">
        <authorList>
            <consortium name="EnsemblPlants"/>
        </authorList>
    </citation>
    <scope>IDENTIFICATION</scope>
</reference>